<protein>
    <submittedName>
        <fullName evidence="1">Uncharacterized protein</fullName>
    </submittedName>
</protein>
<proteinExistence type="predicted"/>
<dbReference type="PANTHER" id="PTHR37954">
    <property type="entry name" value="BLL4979 PROTEIN"/>
    <property type="match status" value="1"/>
</dbReference>
<reference evidence="1" key="1">
    <citation type="journal article" date="2014" name="Front. Microbiol.">
        <title>High frequency of phylogenetically diverse reductive dehalogenase-homologous genes in deep subseafloor sedimentary metagenomes.</title>
        <authorList>
            <person name="Kawai M."/>
            <person name="Futagami T."/>
            <person name="Toyoda A."/>
            <person name="Takaki Y."/>
            <person name="Nishi S."/>
            <person name="Hori S."/>
            <person name="Arai W."/>
            <person name="Tsubouchi T."/>
            <person name="Morono Y."/>
            <person name="Uchiyama I."/>
            <person name="Ito T."/>
            <person name="Fujiyama A."/>
            <person name="Inagaki F."/>
            <person name="Takami H."/>
        </authorList>
    </citation>
    <scope>NUCLEOTIDE SEQUENCE</scope>
    <source>
        <strain evidence="1">Expedition CK06-06</strain>
    </source>
</reference>
<organism evidence="1">
    <name type="scientific">marine sediment metagenome</name>
    <dbReference type="NCBI Taxonomy" id="412755"/>
    <lineage>
        <taxon>unclassified sequences</taxon>
        <taxon>metagenomes</taxon>
        <taxon>ecological metagenomes</taxon>
    </lineage>
</organism>
<feature type="non-terminal residue" evidence="1">
    <location>
        <position position="237"/>
    </location>
</feature>
<gene>
    <name evidence="1" type="ORF">S01H4_12416</name>
</gene>
<dbReference type="EMBL" id="BART01005267">
    <property type="protein sequence ID" value="GAG63489.1"/>
    <property type="molecule type" value="Genomic_DNA"/>
</dbReference>
<name>X0Z3D2_9ZZZZ</name>
<dbReference type="AlphaFoldDB" id="X0Z3D2"/>
<dbReference type="InterPro" id="IPR003748">
    <property type="entry name" value="DUF169"/>
</dbReference>
<sequence>MQSSKYSIEDYQRAGDDMFNRLHLDSYPVSIKYIKNIEDDIPVGVRRPIDTKEKMSICQAFTYARRFKQKLCITAADNFCTPSSVAHGWVPLTMEEFVESQVRQKWSKDAQAEKRRAEHTYAQNFKNIIELAYRGVIVSPLTETPVIPDAIMIYCNGPKLTYIINSLNYEHKRKYRIQSTFEGFGESCAKGGLMPFITRKCQIVIPGTGDRSFAGIQDHELGIGMPASYIFYVLENL</sequence>
<accession>X0Z3D2</accession>
<evidence type="ECO:0000313" key="1">
    <source>
        <dbReference type="EMBL" id="GAG63489.1"/>
    </source>
</evidence>
<comment type="caution">
    <text evidence="1">The sequence shown here is derived from an EMBL/GenBank/DDBJ whole genome shotgun (WGS) entry which is preliminary data.</text>
</comment>
<dbReference type="PANTHER" id="PTHR37954:SF3">
    <property type="entry name" value="DUF169 DOMAIN-CONTAINING PROTEIN"/>
    <property type="match status" value="1"/>
</dbReference>
<dbReference type="Pfam" id="PF02596">
    <property type="entry name" value="DUF169"/>
    <property type="match status" value="1"/>
</dbReference>